<dbReference type="Proteomes" id="UP000195755">
    <property type="component" value="Chromosome"/>
</dbReference>
<evidence type="ECO:0000313" key="2">
    <source>
        <dbReference type="Proteomes" id="UP000195755"/>
    </source>
</evidence>
<dbReference type="SUPFAM" id="SSF55961">
    <property type="entry name" value="Bet v1-like"/>
    <property type="match status" value="2"/>
</dbReference>
<dbReference type="InterPro" id="IPR019587">
    <property type="entry name" value="Polyketide_cyclase/dehydratase"/>
</dbReference>
<evidence type="ECO:0000313" key="1">
    <source>
        <dbReference type="EMBL" id="ARZ66344.1"/>
    </source>
</evidence>
<dbReference type="KEGG" id="salj:SMD11_0678"/>
<accession>A0A1Z2KWC6</accession>
<proteinExistence type="predicted"/>
<dbReference type="Gene3D" id="3.30.530.20">
    <property type="match status" value="2"/>
</dbReference>
<reference evidence="1 2" key="1">
    <citation type="submission" date="2017-06" db="EMBL/GenBank/DDBJ databases">
        <title>Streptomyces albireticuli Genome sequencing and assembly.</title>
        <authorList>
            <person name="Wang Y."/>
            <person name="Du B."/>
            <person name="Ding Y."/>
            <person name="Liu H."/>
            <person name="Hou Q."/>
            <person name="Liu K."/>
            <person name="Yao L."/>
            <person name="Wang C."/>
        </authorList>
    </citation>
    <scope>NUCLEOTIDE SEQUENCE [LARGE SCALE GENOMIC DNA]</scope>
    <source>
        <strain evidence="1 2">MDJK11</strain>
    </source>
</reference>
<dbReference type="Pfam" id="PF10604">
    <property type="entry name" value="Polyketide_cyc2"/>
    <property type="match status" value="2"/>
</dbReference>
<dbReference type="InterPro" id="IPR023393">
    <property type="entry name" value="START-like_dom_sf"/>
</dbReference>
<sequence length="327" mass="35733">MTELREHHTLHTRVVAAPADTVYTLVADVTRWPVIFEPTVHVRHLERGDGTERFHLWALVNGEVKNWVSRRTLDPRERTVTFRQERGQSPFASMGGRWRFAPQPDGRTMVSLTHDFTTLGQEAGAWVTEGVNRNSERELAALARIAELPHAIDELVFSFTDRIELSGAAADAYAFVDRADAWPRRLPHVRRVRLRVDPPGVQDMEMETVTADGGAHTTRSVRLCFPDSSIVYKQLVPPALLLGHSGAWEFTPDGAGGAVAVARHTVAVDPAAVPKVLGEGRTLAEARAYLREALGANSRTTLTHAAAYAGANAAALAPGSPPREGTP</sequence>
<organism evidence="1 2">
    <name type="scientific">Streptomyces albireticuli</name>
    <dbReference type="NCBI Taxonomy" id="1940"/>
    <lineage>
        <taxon>Bacteria</taxon>
        <taxon>Bacillati</taxon>
        <taxon>Actinomycetota</taxon>
        <taxon>Actinomycetes</taxon>
        <taxon>Kitasatosporales</taxon>
        <taxon>Streptomycetaceae</taxon>
        <taxon>Streptomyces</taxon>
    </lineage>
</organism>
<dbReference type="OrthoDB" id="3419705at2"/>
<dbReference type="AlphaFoldDB" id="A0A1Z2KWC6"/>
<name>A0A1Z2KWC6_9ACTN</name>
<dbReference type="RefSeq" id="WP_087924981.1">
    <property type="nucleotide sequence ID" value="NZ_CP021744.1"/>
</dbReference>
<gene>
    <name evidence="1" type="primary">actVII</name>
    <name evidence="1" type="ORF">SMD11_0678</name>
</gene>
<dbReference type="CDD" id="cd08861">
    <property type="entry name" value="OtcD1_ARO-CYC_like"/>
    <property type="match status" value="2"/>
</dbReference>
<protein>
    <submittedName>
        <fullName evidence="1">Actinorhodin polyketide synthase bifunctional cyclase/dehydratase</fullName>
    </submittedName>
</protein>
<dbReference type="EMBL" id="CP021744">
    <property type="protein sequence ID" value="ARZ66344.1"/>
    <property type="molecule type" value="Genomic_DNA"/>
</dbReference>